<organism evidence="2">
    <name type="scientific">Planktothrix agardhii</name>
    <name type="common">Oscillatoria agardhii</name>
    <dbReference type="NCBI Taxonomy" id="1160"/>
    <lineage>
        <taxon>Bacteria</taxon>
        <taxon>Bacillati</taxon>
        <taxon>Cyanobacteriota</taxon>
        <taxon>Cyanophyceae</taxon>
        <taxon>Oscillatoriophycideae</taxon>
        <taxon>Oscillatoriales</taxon>
        <taxon>Microcoleaceae</taxon>
        <taxon>Planktothrix</taxon>
    </lineage>
</organism>
<reference evidence="1" key="2">
    <citation type="submission" date="2020-09" db="EMBL/GenBank/DDBJ databases">
        <authorList>
            <person name="Blom J."/>
        </authorList>
    </citation>
    <scope>NUCLEOTIDE SEQUENCE</scope>
    <source>
        <strain evidence="1">No.66</strain>
    </source>
</reference>
<dbReference type="Proteomes" id="UP001153761">
    <property type="component" value="Chromosome"/>
</dbReference>
<gene>
    <name evidence="1" type="ORF">PANO66_00873</name>
    <name evidence="2" type="ORF">PLAM_2186</name>
</gene>
<evidence type="ECO:0000313" key="2">
    <source>
        <dbReference type="EMBL" id="CUM60152.1"/>
    </source>
</evidence>
<sequence length="64" mass="7435">MMTYCPIPLEELFGQIMFSSVVTRSDRQNLRSAILGDSLTEDEKAIINRLLYNVRRGWVKLVDM</sequence>
<reference evidence="2" key="1">
    <citation type="submission" date="2015-09" db="EMBL/GenBank/DDBJ databases">
        <authorList>
            <person name="Jackson K.R."/>
            <person name="Lunt B.L."/>
            <person name="Fisher J.N.B."/>
            <person name="Gardner A.V."/>
            <person name="Bailey M.E."/>
            <person name="Deus L.M."/>
            <person name="Earl A.S."/>
            <person name="Gibby P.D."/>
            <person name="Hartmann K.A."/>
            <person name="Liu J.E."/>
            <person name="Manci A.M."/>
            <person name="Nielsen D.A."/>
            <person name="Solomon M.B."/>
            <person name="Breakwell D.P."/>
            <person name="Burnett S.H."/>
            <person name="Grose J.H."/>
        </authorList>
    </citation>
    <scope>NUCLEOTIDE SEQUENCE</scope>
    <source>
        <strain evidence="2">7805</strain>
    </source>
</reference>
<name>A0A1J1JF64_PLAAG</name>
<dbReference type="EMBL" id="LR882963">
    <property type="protein sequence ID" value="CAD5923874.1"/>
    <property type="molecule type" value="Genomic_DNA"/>
</dbReference>
<accession>A0A1J1JF64</accession>
<dbReference type="EMBL" id="LO018304">
    <property type="protein sequence ID" value="CUM60152.1"/>
    <property type="molecule type" value="Genomic_DNA"/>
</dbReference>
<dbReference type="AlphaFoldDB" id="A0A1J1JF64"/>
<protein>
    <submittedName>
        <fullName evidence="2">Uncharacterized protein</fullName>
    </submittedName>
</protein>
<proteinExistence type="predicted"/>
<evidence type="ECO:0000313" key="1">
    <source>
        <dbReference type="EMBL" id="CAD5923874.1"/>
    </source>
</evidence>